<evidence type="ECO:0000313" key="2">
    <source>
        <dbReference type="Proteomes" id="UP001054837"/>
    </source>
</evidence>
<gene>
    <name evidence="1" type="ORF">CDAR_395491</name>
</gene>
<reference evidence="1 2" key="1">
    <citation type="submission" date="2021-06" db="EMBL/GenBank/DDBJ databases">
        <title>Caerostris darwini draft genome.</title>
        <authorList>
            <person name="Kono N."/>
            <person name="Arakawa K."/>
        </authorList>
    </citation>
    <scope>NUCLEOTIDE SEQUENCE [LARGE SCALE GENOMIC DNA]</scope>
</reference>
<dbReference type="EMBL" id="BPLQ01000115">
    <property type="protein sequence ID" value="GIX67760.1"/>
    <property type="molecule type" value="Genomic_DNA"/>
</dbReference>
<dbReference type="Proteomes" id="UP001054837">
    <property type="component" value="Unassembled WGS sequence"/>
</dbReference>
<evidence type="ECO:0000313" key="1">
    <source>
        <dbReference type="EMBL" id="GIX67760.1"/>
    </source>
</evidence>
<sequence length="86" mass="9580">MIIIGKGGIKTTEFPKCAIEASSDLQRDARPFPGGVPPVRDVRLLQRTLAGAALHHPQPHPHVSPAPRHAHCHLRHHLHHHRQSVF</sequence>
<dbReference type="AlphaFoldDB" id="A0AAV4M7E4"/>
<keyword evidence="2" id="KW-1185">Reference proteome</keyword>
<organism evidence="1 2">
    <name type="scientific">Caerostris darwini</name>
    <dbReference type="NCBI Taxonomy" id="1538125"/>
    <lineage>
        <taxon>Eukaryota</taxon>
        <taxon>Metazoa</taxon>
        <taxon>Ecdysozoa</taxon>
        <taxon>Arthropoda</taxon>
        <taxon>Chelicerata</taxon>
        <taxon>Arachnida</taxon>
        <taxon>Araneae</taxon>
        <taxon>Araneomorphae</taxon>
        <taxon>Entelegynae</taxon>
        <taxon>Araneoidea</taxon>
        <taxon>Araneidae</taxon>
        <taxon>Caerostris</taxon>
    </lineage>
</organism>
<accession>A0AAV4M7E4</accession>
<proteinExistence type="predicted"/>
<protein>
    <submittedName>
        <fullName evidence="1">Uncharacterized protein</fullName>
    </submittedName>
</protein>
<comment type="caution">
    <text evidence="1">The sequence shown here is derived from an EMBL/GenBank/DDBJ whole genome shotgun (WGS) entry which is preliminary data.</text>
</comment>
<name>A0AAV4M7E4_9ARAC</name>